<keyword evidence="1" id="KW-0732">Signal</keyword>
<dbReference type="Proteomes" id="UP001319827">
    <property type="component" value="Chromosome"/>
</dbReference>
<feature type="chain" id="PRO_5047357188" description="Alkyl hydroperoxide reductase subunit C/ Thiol specific antioxidant domain-containing protein" evidence="1">
    <location>
        <begin position="24"/>
        <end position="65"/>
    </location>
</feature>
<gene>
    <name evidence="2" type="ORF">DESUT3_20190</name>
</gene>
<sequence>MKGLGSYFLGMLLFCCSFSSAFALGVGERAPDFEATSTRGPIVLEKSLEGGPVVLALYYADFTPV</sequence>
<evidence type="ECO:0000313" key="3">
    <source>
        <dbReference type="Proteomes" id="UP001319827"/>
    </source>
</evidence>
<evidence type="ECO:0000313" key="2">
    <source>
        <dbReference type="EMBL" id="BCR04950.1"/>
    </source>
</evidence>
<dbReference type="Gene3D" id="3.40.30.10">
    <property type="entry name" value="Glutaredoxin"/>
    <property type="match status" value="1"/>
</dbReference>
<evidence type="ECO:0008006" key="4">
    <source>
        <dbReference type="Google" id="ProtNLM"/>
    </source>
</evidence>
<dbReference type="InterPro" id="IPR036249">
    <property type="entry name" value="Thioredoxin-like_sf"/>
</dbReference>
<organism evidence="2 3">
    <name type="scientific">Desulfuromonas versatilis</name>
    <dbReference type="NCBI Taxonomy" id="2802975"/>
    <lineage>
        <taxon>Bacteria</taxon>
        <taxon>Pseudomonadati</taxon>
        <taxon>Thermodesulfobacteriota</taxon>
        <taxon>Desulfuromonadia</taxon>
        <taxon>Desulfuromonadales</taxon>
        <taxon>Desulfuromonadaceae</taxon>
        <taxon>Desulfuromonas</taxon>
    </lineage>
</organism>
<reference evidence="2 3" key="2">
    <citation type="journal article" date="2021" name="Int. J. Syst. Evol. Microbiol.">
        <title>Isolation and Polyphasic Characterization of Desulfuromonas versatilis sp. Nov., an Electrogenic Bacteria Capable of Versatile Metabolism Isolated from a Graphene Oxide-Reducing Enrichment Culture.</title>
        <authorList>
            <person name="Xie L."/>
            <person name="Yoshida N."/>
            <person name="Ishii S."/>
            <person name="Meng L."/>
        </authorList>
    </citation>
    <scope>NUCLEOTIDE SEQUENCE [LARGE SCALE GENOMIC DNA]</scope>
    <source>
        <strain evidence="2 3">NIT-T3</strain>
    </source>
</reference>
<name>A0ABN6DY21_9BACT</name>
<proteinExistence type="predicted"/>
<feature type="signal peptide" evidence="1">
    <location>
        <begin position="1"/>
        <end position="23"/>
    </location>
</feature>
<dbReference type="EMBL" id="AP024355">
    <property type="protein sequence ID" value="BCR04950.1"/>
    <property type="molecule type" value="Genomic_DNA"/>
</dbReference>
<evidence type="ECO:0000256" key="1">
    <source>
        <dbReference type="SAM" id="SignalP"/>
    </source>
</evidence>
<dbReference type="SUPFAM" id="SSF52833">
    <property type="entry name" value="Thioredoxin-like"/>
    <property type="match status" value="1"/>
</dbReference>
<accession>A0ABN6DY21</accession>
<reference evidence="2 3" key="1">
    <citation type="journal article" date="2016" name="C (Basel)">
        <title>Selective Growth of and Electricity Production by Marine Exoelectrogenic Bacteria in Self-Aggregated Hydrogel of Microbially Reduced Graphene Oxide.</title>
        <authorList>
            <person name="Yoshida N."/>
            <person name="Goto Y."/>
            <person name="Miyata Y."/>
        </authorList>
    </citation>
    <scope>NUCLEOTIDE SEQUENCE [LARGE SCALE GENOMIC DNA]</scope>
    <source>
        <strain evidence="2 3">NIT-T3</strain>
    </source>
</reference>
<dbReference type="RefSeq" id="WP_221252387.1">
    <property type="nucleotide sequence ID" value="NZ_AP024355.1"/>
</dbReference>
<keyword evidence="3" id="KW-1185">Reference proteome</keyword>
<protein>
    <recommendedName>
        <fullName evidence="4">Alkyl hydroperoxide reductase subunit C/ Thiol specific antioxidant domain-containing protein</fullName>
    </recommendedName>
</protein>